<comment type="caution">
    <text evidence="1">The sequence shown here is derived from an EMBL/GenBank/DDBJ whole genome shotgun (WGS) entry which is preliminary data.</text>
</comment>
<organism evidence="1 2">
    <name type="scientific">Limosilactobacillus mucosae</name>
    <name type="common">Lactobacillus mucosae</name>
    <dbReference type="NCBI Taxonomy" id="97478"/>
    <lineage>
        <taxon>Bacteria</taxon>
        <taxon>Bacillati</taxon>
        <taxon>Bacillota</taxon>
        <taxon>Bacilli</taxon>
        <taxon>Lactobacillales</taxon>
        <taxon>Lactobacillaceae</taxon>
        <taxon>Limosilactobacillus</taxon>
    </lineage>
</organism>
<proteinExistence type="predicted"/>
<evidence type="ECO:0000313" key="1">
    <source>
        <dbReference type="EMBL" id="KGL66763.1"/>
    </source>
</evidence>
<dbReference type="AlphaFoldDB" id="A0A099YCZ0"/>
<accession>A0A099YCZ0</accession>
<sequence length="141" mass="17071">MLGNGFYLLIFIGNRFSIRFRPLFAKNCYYKNKIIYRRQIMTENYIRDYMRLAYQEAVNVQRLFVDAMKSTGVKERLWAHLDAFQRNVNTMNEFMYHTSEVENAAQYVKFLEQAKEFRQLVDEKLKNMPIPEPIVIVFMMR</sequence>
<evidence type="ECO:0000313" key="2">
    <source>
        <dbReference type="Proteomes" id="UP000030001"/>
    </source>
</evidence>
<protein>
    <submittedName>
        <fullName evidence="1">Uncharacterized protein</fullName>
    </submittedName>
</protein>
<reference evidence="1 2" key="1">
    <citation type="submission" date="2014-09" db="EMBL/GenBank/DDBJ databases">
        <title>Lactobacillus mucosae CRL573 Genome Sequencing.</title>
        <authorList>
            <person name="Bleckwedel J."/>
            <person name="Teran L.C."/>
            <person name="Bonacina J."/>
            <person name="Saavedra L."/>
            <person name="Mozzi F.B."/>
            <person name="Raya R.R."/>
        </authorList>
    </citation>
    <scope>NUCLEOTIDE SEQUENCE [LARGE SCALE GENOMIC DNA]</scope>
    <source>
        <strain evidence="1 2">CRL573</strain>
    </source>
</reference>
<name>A0A099YCZ0_LIMMU</name>
<gene>
    <name evidence="1" type="ORF">LX03_06790</name>
</gene>
<dbReference type="Proteomes" id="UP000030001">
    <property type="component" value="Unassembled WGS sequence"/>
</dbReference>
<dbReference type="EMBL" id="JROC01000033">
    <property type="protein sequence ID" value="KGL66763.1"/>
    <property type="molecule type" value="Genomic_DNA"/>
</dbReference>